<dbReference type="InterPro" id="IPR038530">
    <property type="entry name" value="NiFe-hyd_HybE_sf"/>
</dbReference>
<gene>
    <name evidence="2" type="primary">hybE</name>
    <name evidence="2" type="ORF">IWH25_15415</name>
</gene>
<evidence type="ECO:0000256" key="1">
    <source>
        <dbReference type="SAM" id="MobiDB-lite"/>
    </source>
</evidence>
<accession>A0A974PX64</accession>
<dbReference type="RefSeq" id="WP_203386651.1">
    <property type="nucleotide sequence ID" value="NZ_CP064781.1"/>
</dbReference>
<sequence>MVDERIRKPLYRAERPAAPAIPHADNPAPQVLAMYRRIWETTMRDLDFVNRALEVDIAGFRRHRGDWVGAVITPWFVNLCVLPGGGELWQDLGAGERVKLPFPVGELEFIADYDLGAEIPAALHCPLLAPVTALQSQDVALRMAMDALETLFTPAAASVEAPPSAMPAASSDVLPPAPSPDPSVPPRRAFLRRLAGQRG</sequence>
<feature type="region of interest" description="Disordered" evidence="1">
    <location>
        <begin position="162"/>
        <end position="187"/>
    </location>
</feature>
<name>A0A974PX64_9RHOO</name>
<evidence type="ECO:0000313" key="2">
    <source>
        <dbReference type="EMBL" id="QRJ63122.1"/>
    </source>
</evidence>
<feature type="compositionally biased region" description="Pro residues" evidence="1">
    <location>
        <begin position="175"/>
        <end position="185"/>
    </location>
</feature>
<keyword evidence="3" id="KW-1185">Reference proteome</keyword>
<dbReference type="Gene3D" id="3.30.1460.40">
    <property type="entry name" value="[NiFe]-hydrogenase assembly chaperone, HybE"/>
    <property type="match status" value="1"/>
</dbReference>
<dbReference type="Proteomes" id="UP000663444">
    <property type="component" value="Chromosome"/>
</dbReference>
<evidence type="ECO:0000313" key="3">
    <source>
        <dbReference type="Proteomes" id="UP000663444"/>
    </source>
</evidence>
<dbReference type="EMBL" id="CP064781">
    <property type="protein sequence ID" value="QRJ63122.1"/>
    <property type="molecule type" value="Genomic_DNA"/>
</dbReference>
<dbReference type="NCBIfam" id="TIGR03993">
    <property type="entry name" value="hydrog_HybE"/>
    <property type="match status" value="1"/>
</dbReference>
<organism evidence="2 3">
    <name type="scientific">Azospira restricta</name>
    <dbReference type="NCBI Taxonomy" id="404405"/>
    <lineage>
        <taxon>Bacteria</taxon>
        <taxon>Pseudomonadati</taxon>
        <taxon>Pseudomonadota</taxon>
        <taxon>Betaproteobacteria</taxon>
        <taxon>Rhodocyclales</taxon>
        <taxon>Rhodocyclaceae</taxon>
        <taxon>Azospira</taxon>
    </lineage>
</organism>
<dbReference type="Pfam" id="PF11939">
    <property type="entry name" value="NiFe-hyd_HybE"/>
    <property type="match status" value="1"/>
</dbReference>
<proteinExistence type="predicted"/>
<protein>
    <submittedName>
        <fullName evidence="2">[NiFe]-hydrogenase assembly chaperone HybE</fullName>
    </submittedName>
</protein>
<dbReference type="InterPro" id="IPR023994">
    <property type="entry name" value="NiFe-hyd_HybE"/>
</dbReference>
<feature type="compositionally biased region" description="Low complexity" evidence="1">
    <location>
        <begin position="162"/>
        <end position="174"/>
    </location>
</feature>
<reference evidence="2" key="1">
    <citation type="submission" date="2020-11" db="EMBL/GenBank/DDBJ databases">
        <title>Azospira restricta DSM 18626 genome sequence.</title>
        <authorList>
            <person name="Moe W.M."/>
        </authorList>
    </citation>
    <scope>NUCLEOTIDE SEQUENCE</scope>
    <source>
        <strain evidence="2">DSM 18626</strain>
    </source>
</reference>
<dbReference type="KEGG" id="ares:IWH25_15415"/>
<dbReference type="AlphaFoldDB" id="A0A974PX64"/>